<dbReference type="InterPro" id="IPR008972">
    <property type="entry name" value="Cupredoxin"/>
</dbReference>
<comment type="caution">
    <text evidence="5">The sequence shown here is derived from an EMBL/GenBank/DDBJ whole genome shotgun (WGS) entry which is preliminary data.</text>
</comment>
<sequence length="218" mass="22794">MVPWYIYQGNESKSYTRLNKQDTQEVRKKKMEAVYKFLFAILISAALMAEEATAATQHDVGGSQGWDESTDFSTWASGQKFVVGDQLVFKYTSLHSVVEVGSESAYKSCDISSALNSLNGGNSVVKLTKPGTRYFACGTSGHCGQGMKVKITTVAADASSSSGTTTTPASSSSSSSSSSSPTSTSASSSPTSTSTASVSYRASMATALLVICLSIVSV</sequence>
<feature type="domain" description="Phytocyanin" evidence="4">
    <location>
        <begin position="56"/>
        <end position="155"/>
    </location>
</feature>
<feature type="region of interest" description="Disordered" evidence="3">
    <location>
        <begin position="159"/>
        <end position="194"/>
    </location>
</feature>
<keyword evidence="1" id="KW-0479">Metal-binding</keyword>
<dbReference type="PROSITE" id="PS51485">
    <property type="entry name" value="PHYTOCYANIN"/>
    <property type="match status" value="1"/>
</dbReference>
<dbReference type="InterPro" id="IPR039391">
    <property type="entry name" value="Phytocyanin-like"/>
</dbReference>
<dbReference type="GO" id="GO:0009055">
    <property type="term" value="F:electron transfer activity"/>
    <property type="evidence" value="ECO:0007669"/>
    <property type="project" value="InterPro"/>
</dbReference>
<gene>
    <name evidence="5" type="ORF">RHSIM_Rhsim10G0007300</name>
</gene>
<dbReference type="OrthoDB" id="2331100at2759"/>
<dbReference type="SUPFAM" id="SSF49503">
    <property type="entry name" value="Cupredoxins"/>
    <property type="match status" value="1"/>
</dbReference>
<evidence type="ECO:0000313" key="5">
    <source>
        <dbReference type="EMBL" id="KAF7130244.1"/>
    </source>
</evidence>
<evidence type="ECO:0000256" key="1">
    <source>
        <dbReference type="ARBA" id="ARBA00022723"/>
    </source>
</evidence>
<evidence type="ECO:0000313" key="6">
    <source>
        <dbReference type="Proteomes" id="UP000626092"/>
    </source>
</evidence>
<keyword evidence="6" id="KW-1185">Reference proteome</keyword>
<evidence type="ECO:0000256" key="2">
    <source>
        <dbReference type="ARBA" id="ARBA00023180"/>
    </source>
</evidence>
<dbReference type="GO" id="GO:0005886">
    <property type="term" value="C:plasma membrane"/>
    <property type="evidence" value="ECO:0007669"/>
    <property type="project" value="TreeGrafter"/>
</dbReference>
<reference evidence="5" key="1">
    <citation type="submission" date="2019-11" db="EMBL/GenBank/DDBJ databases">
        <authorList>
            <person name="Liu Y."/>
            <person name="Hou J."/>
            <person name="Li T.-Q."/>
            <person name="Guan C.-H."/>
            <person name="Wu X."/>
            <person name="Wu H.-Z."/>
            <person name="Ling F."/>
            <person name="Zhang R."/>
            <person name="Shi X.-G."/>
            <person name="Ren J.-P."/>
            <person name="Chen E.-F."/>
            <person name="Sun J.-M."/>
        </authorList>
    </citation>
    <scope>NUCLEOTIDE SEQUENCE</scope>
    <source>
        <strain evidence="5">Adult_tree_wgs_1</strain>
        <tissue evidence="5">Leaves</tissue>
    </source>
</reference>
<dbReference type="AlphaFoldDB" id="A0A834GEM3"/>
<proteinExistence type="predicted"/>
<accession>A0A834GEM3</accession>
<dbReference type="GO" id="GO:0046872">
    <property type="term" value="F:metal ion binding"/>
    <property type="evidence" value="ECO:0007669"/>
    <property type="project" value="UniProtKB-KW"/>
</dbReference>
<dbReference type="Gene3D" id="2.60.40.420">
    <property type="entry name" value="Cupredoxins - blue copper proteins"/>
    <property type="match status" value="1"/>
</dbReference>
<dbReference type="Pfam" id="PF02298">
    <property type="entry name" value="Cu_bind_like"/>
    <property type="match status" value="1"/>
</dbReference>
<dbReference type="Proteomes" id="UP000626092">
    <property type="component" value="Unassembled WGS sequence"/>
</dbReference>
<evidence type="ECO:0000256" key="3">
    <source>
        <dbReference type="SAM" id="MobiDB-lite"/>
    </source>
</evidence>
<dbReference type="PANTHER" id="PTHR33021:SF489">
    <property type="entry name" value="BASIC BLUE PROTEIN-LIKE"/>
    <property type="match status" value="1"/>
</dbReference>
<dbReference type="CDD" id="cd04216">
    <property type="entry name" value="Phytocyanin"/>
    <property type="match status" value="1"/>
</dbReference>
<dbReference type="PANTHER" id="PTHR33021">
    <property type="entry name" value="BLUE COPPER PROTEIN"/>
    <property type="match status" value="1"/>
</dbReference>
<dbReference type="InterPro" id="IPR003245">
    <property type="entry name" value="Phytocyanin_dom"/>
</dbReference>
<keyword evidence="2" id="KW-0325">Glycoprotein</keyword>
<evidence type="ECO:0000259" key="4">
    <source>
        <dbReference type="PROSITE" id="PS51485"/>
    </source>
</evidence>
<dbReference type="FunFam" id="2.60.40.420:FF:000003">
    <property type="entry name" value="Blue copper"/>
    <property type="match status" value="1"/>
</dbReference>
<name>A0A834GEM3_RHOSS</name>
<organism evidence="5 6">
    <name type="scientific">Rhododendron simsii</name>
    <name type="common">Sims's rhododendron</name>
    <dbReference type="NCBI Taxonomy" id="118357"/>
    <lineage>
        <taxon>Eukaryota</taxon>
        <taxon>Viridiplantae</taxon>
        <taxon>Streptophyta</taxon>
        <taxon>Embryophyta</taxon>
        <taxon>Tracheophyta</taxon>
        <taxon>Spermatophyta</taxon>
        <taxon>Magnoliopsida</taxon>
        <taxon>eudicotyledons</taxon>
        <taxon>Gunneridae</taxon>
        <taxon>Pentapetalae</taxon>
        <taxon>asterids</taxon>
        <taxon>Ericales</taxon>
        <taxon>Ericaceae</taxon>
        <taxon>Ericoideae</taxon>
        <taxon>Rhodoreae</taxon>
        <taxon>Rhododendron</taxon>
    </lineage>
</organism>
<dbReference type="EMBL" id="WJXA01000010">
    <property type="protein sequence ID" value="KAF7130244.1"/>
    <property type="molecule type" value="Genomic_DNA"/>
</dbReference>
<protein>
    <recommendedName>
        <fullName evidence="4">Phytocyanin domain-containing protein</fullName>
    </recommendedName>
</protein>